<evidence type="ECO:0008006" key="4">
    <source>
        <dbReference type="Google" id="ProtNLM"/>
    </source>
</evidence>
<feature type="transmembrane region" description="Helical" evidence="1">
    <location>
        <begin position="53"/>
        <end position="76"/>
    </location>
</feature>
<reference evidence="2" key="1">
    <citation type="submission" date="2023-11" db="EMBL/GenBank/DDBJ databases">
        <authorList>
            <person name="Alioto T."/>
            <person name="Alioto T."/>
            <person name="Gomez Garrido J."/>
        </authorList>
    </citation>
    <scope>NUCLEOTIDE SEQUENCE</scope>
</reference>
<dbReference type="PANTHER" id="PTHR37471">
    <property type="entry name" value="UNNAMED PRODUCT"/>
    <property type="match status" value="1"/>
</dbReference>
<dbReference type="PANTHER" id="PTHR37471:SF1">
    <property type="entry name" value="AB HYDROLASE-1 DOMAIN-CONTAINING PROTEIN"/>
    <property type="match status" value="1"/>
</dbReference>
<dbReference type="Gene3D" id="3.40.50.1820">
    <property type="entry name" value="alpha/beta hydrolase"/>
    <property type="match status" value="1"/>
</dbReference>
<dbReference type="AlphaFoldDB" id="A0AAI8Z0Q7"/>
<sequence length="530" mass="60942">MLLDTPANRRAIRAIIWILQSHGVFCLAYTIWVLAAKTWQPLSFGKDPFLNNWTLWCIWFPEAFFYLYFLGYARYIQCEAVHPPKRTREERLALFSKVRSEIYDPVSFLSGWFRGSRIEDIGRKEMERFVDWAFWDGRASEAGEEGDAAEIEEYIQKIEKMMPGPFPEGDGRAKSLRLTLDPIEIEARSLFWYGLIMLADTIALGLLMAKDFEYYRRSIRDVASVFPPRPAAFCTRNVSSVPDYSYFLRKHTSKTRLPIVYIHGIGIGLLPHIGFLEEVHNALNAGAGKDDQVGILAIEVLQVSFRLTSSMPRRAEFLSQMTTMIDQHFGTGRFVLAAHSYGSVLSTHIMNDAQLSLRISGTLLVDPVSILLHMPDVAYNFTVRTPVRANEWELWYFASKDPQIAHTLGRHFFWSESVLWRDQIDHLVENHNMRLTASLSSDDLIVNTKAVRSYLTDGDLPEPVVVEDITGQKQMQLQTHTKDYQQQNSKWRGAGVEVLWWPGYDHAGVFDKQEDRAKLVDVLVEYVKEQ</sequence>
<keyword evidence="3" id="KW-1185">Reference proteome</keyword>
<evidence type="ECO:0000313" key="3">
    <source>
        <dbReference type="Proteomes" id="UP001296104"/>
    </source>
</evidence>
<keyword evidence="1" id="KW-0812">Transmembrane</keyword>
<keyword evidence="1" id="KW-1133">Transmembrane helix</keyword>
<dbReference type="Proteomes" id="UP001296104">
    <property type="component" value="Unassembled WGS sequence"/>
</dbReference>
<accession>A0AAI8Z0Q7</accession>
<proteinExistence type="predicted"/>
<dbReference type="SUPFAM" id="SSF53474">
    <property type="entry name" value="alpha/beta-Hydrolases"/>
    <property type="match status" value="1"/>
</dbReference>
<feature type="transmembrane region" description="Helical" evidence="1">
    <location>
        <begin position="190"/>
        <end position="209"/>
    </location>
</feature>
<organism evidence="2 3">
    <name type="scientific">Lecanosticta acicola</name>
    <dbReference type="NCBI Taxonomy" id="111012"/>
    <lineage>
        <taxon>Eukaryota</taxon>
        <taxon>Fungi</taxon>
        <taxon>Dikarya</taxon>
        <taxon>Ascomycota</taxon>
        <taxon>Pezizomycotina</taxon>
        <taxon>Dothideomycetes</taxon>
        <taxon>Dothideomycetidae</taxon>
        <taxon>Mycosphaerellales</taxon>
        <taxon>Mycosphaerellaceae</taxon>
        <taxon>Lecanosticta</taxon>
    </lineage>
</organism>
<protein>
    <recommendedName>
        <fullName evidence="4">AB hydrolase-1 domain-containing protein</fullName>
    </recommendedName>
</protein>
<gene>
    <name evidence="2" type="ORF">LECACI_7A005486</name>
</gene>
<dbReference type="InterPro" id="IPR029058">
    <property type="entry name" value="AB_hydrolase_fold"/>
</dbReference>
<comment type="caution">
    <text evidence="2">The sequence shown here is derived from an EMBL/GenBank/DDBJ whole genome shotgun (WGS) entry which is preliminary data.</text>
</comment>
<evidence type="ECO:0000256" key="1">
    <source>
        <dbReference type="SAM" id="Phobius"/>
    </source>
</evidence>
<dbReference type="EMBL" id="CAVMBE010000035">
    <property type="protein sequence ID" value="CAK4030328.1"/>
    <property type="molecule type" value="Genomic_DNA"/>
</dbReference>
<feature type="transmembrane region" description="Helical" evidence="1">
    <location>
        <begin position="12"/>
        <end position="33"/>
    </location>
</feature>
<evidence type="ECO:0000313" key="2">
    <source>
        <dbReference type="EMBL" id="CAK4030328.1"/>
    </source>
</evidence>
<keyword evidence="1" id="KW-0472">Membrane</keyword>
<name>A0AAI8Z0Q7_9PEZI</name>